<reference evidence="2 3" key="1">
    <citation type="submission" date="2008-03" db="EMBL/GenBank/DDBJ databases">
        <title>The Genome Sequence of Verticillium dahliae VdLs.17.</title>
        <authorList>
            <consortium name="The Broad Institute Genome Sequencing Platform"/>
            <person name="Ma L.-J.J."/>
            <person name="Klosterman S.J."/>
            <person name="Subbarao K."/>
            <person name="Dobinson K."/>
            <person name="Veronese P."/>
            <person name="Kang S."/>
            <person name="Gold S.E."/>
            <person name="Young S."/>
            <person name="Jaffe D."/>
            <person name="Gnerre S."/>
            <person name="Berlin A."/>
            <person name="Heiman D."/>
            <person name="Hepburn T."/>
            <person name="Sykes S."/>
            <person name="Alvarado L."/>
            <person name="Kodira C.D."/>
            <person name="Lander E."/>
            <person name="Galagan J."/>
            <person name="Nusbaum C."/>
            <person name="Birren B."/>
        </authorList>
    </citation>
    <scope>NUCLEOTIDE SEQUENCE [LARGE SCALE GENOMIC DNA]</scope>
    <source>
        <strain evidence="3">VdLs.17 / ATCC MYA-4575 / FGSC 10137</strain>
    </source>
</reference>
<dbReference type="AlphaFoldDB" id="G2WXI1"/>
<sequence>MSTLVARLSTQELVFWSSGMRNLTPEWNNPSASPAASRRLPDGRQHRECTMLSNTQGSSHEGRRALIKSLRHIALVGSQEGHADGIVSPPTRRRNLSSTTMGTAKARGCTVLKPTQESLMAGVRRGGGGGITCFHLPPGAITIMQLRI</sequence>
<evidence type="ECO:0000313" key="2">
    <source>
        <dbReference type="EMBL" id="EGY21436.1"/>
    </source>
</evidence>
<gene>
    <name evidence="2" type="ORF">VDAG_02960</name>
</gene>
<keyword evidence="3" id="KW-1185">Reference proteome</keyword>
<protein>
    <submittedName>
        <fullName evidence="2">Uncharacterized protein</fullName>
    </submittedName>
</protein>
<organism evidence="2 3">
    <name type="scientific">Verticillium dahliae (strain VdLs.17 / ATCC MYA-4575 / FGSC 10137)</name>
    <name type="common">Verticillium wilt</name>
    <dbReference type="NCBI Taxonomy" id="498257"/>
    <lineage>
        <taxon>Eukaryota</taxon>
        <taxon>Fungi</taxon>
        <taxon>Dikarya</taxon>
        <taxon>Ascomycota</taxon>
        <taxon>Pezizomycotina</taxon>
        <taxon>Sordariomycetes</taxon>
        <taxon>Hypocreomycetidae</taxon>
        <taxon>Glomerellales</taxon>
        <taxon>Plectosphaerellaceae</taxon>
        <taxon>Verticillium</taxon>
    </lineage>
</organism>
<dbReference type="Proteomes" id="UP000001611">
    <property type="component" value="Chromosome 3"/>
</dbReference>
<dbReference type="GeneID" id="20704423"/>
<dbReference type="RefSeq" id="XP_009651908.1">
    <property type="nucleotide sequence ID" value="XM_009653613.1"/>
</dbReference>
<dbReference type="EMBL" id="DS572698">
    <property type="protein sequence ID" value="EGY21436.1"/>
    <property type="molecule type" value="Genomic_DNA"/>
</dbReference>
<name>G2WXI1_VERDV</name>
<feature type="region of interest" description="Disordered" evidence="1">
    <location>
        <begin position="81"/>
        <end position="102"/>
    </location>
</feature>
<evidence type="ECO:0000313" key="3">
    <source>
        <dbReference type="Proteomes" id="UP000001611"/>
    </source>
</evidence>
<accession>G2WXI1</accession>
<dbReference type="KEGG" id="vda:VDAG_02960"/>
<dbReference type="HOGENOM" id="CLU_1950461_0_0_1"/>
<evidence type="ECO:0000256" key="1">
    <source>
        <dbReference type="SAM" id="MobiDB-lite"/>
    </source>
</evidence>
<proteinExistence type="predicted"/>
<dbReference type="eggNOG" id="ENOG502R9U4">
    <property type="taxonomic scope" value="Eukaryota"/>
</dbReference>
<dbReference type="InParanoid" id="G2WXI1"/>